<name>A0A7S7SKA4_PALFE</name>
<keyword evidence="4" id="KW-1185">Reference proteome</keyword>
<organism evidence="3 4">
    <name type="scientific">Paludibaculum fermentans</name>
    <dbReference type="NCBI Taxonomy" id="1473598"/>
    <lineage>
        <taxon>Bacteria</taxon>
        <taxon>Pseudomonadati</taxon>
        <taxon>Acidobacteriota</taxon>
        <taxon>Terriglobia</taxon>
        <taxon>Bryobacterales</taxon>
        <taxon>Bryobacteraceae</taxon>
        <taxon>Paludibaculum</taxon>
    </lineage>
</organism>
<evidence type="ECO:0000313" key="3">
    <source>
        <dbReference type="EMBL" id="QOY87548.1"/>
    </source>
</evidence>
<dbReference type="GO" id="GO:0016620">
    <property type="term" value="F:oxidoreductase activity, acting on the aldehyde or oxo group of donors, NAD or NADP as acceptor"/>
    <property type="evidence" value="ECO:0007669"/>
    <property type="project" value="InterPro"/>
</dbReference>
<dbReference type="InterPro" id="IPR016162">
    <property type="entry name" value="Ald_DH_N"/>
</dbReference>
<evidence type="ECO:0000256" key="1">
    <source>
        <dbReference type="ARBA" id="ARBA00023002"/>
    </source>
</evidence>
<evidence type="ECO:0000313" key="4">
    <source>
        <dbReference type="Proteomes" id="UP000593892"/>
    </source>
</evidence>
<keyword evidence="1" id="KW-0560">Oxidoreductase</keyword>
<reference evidence="3 4" key="1">
    <citation type="submission" date="2020-10" db="EMBL/GenBank/DDBJ databases">
        <title>Complete genome sequence of Paludibaculum fermentans P105T, a facultatively anaerobic acidobacterium capable of dissimilatory Fe(III) reduction.</title>
        <authorList>
            <person name="Dedysh S.N."/>
            <person name="Beletsky A.V."/>
            <person name="Kulichevskaya I.S."/>
            <person name="Mardanov A.V."/>
            <person name="Ravin N.V."/>
        </authorList>
    </citation>
    <scope>NUCLEOTIDE SEQUENCE [LARGE SCALE GENOMIC DNA]</scope>
    <source>
        <strain evidence="3 4">P105</strain>
    </source>
</reference>
<dbReference type="AlphaFoldDB" id="A0A7S7SKA4"/>
<dbReference type="InterPro" id="IPR015590">
    <property type="entry name" value="Aldehyde_DH_dom"/>
</dbReference>
<evidence type="ECO:0000259" key="2">
    <source>
        <dbReference type="Pfam" id="PF00171"/>
    </source>
</evidence>
<protein>
    <submittedName>
        <fullName evidence="3">Aldehyde dehydrogenase family protein</fullName>
    </submittedName>
</protein>
<proteinExistence type="predicted"/>
<dbReference type="CDD" id="cd07122">
    <property type="entry name" value="ALDH_F20_ACDH"/>
    <property type="match status" value="1"/>
</dbReference>
<dbReference type="InterPro" id="IPR016163">
    <property type="entry name" value="Ald_DH_C"/>
</dbReference>
<dbReference type="PANTHER" id="PTHR11699">
    <property type="entry name" value="ALDEHYDE DEHYDROGENASE-RELATED"/>
    <property type="match status" value="1"/>
</dbReference>
<gene>
    <name evidence="3" type="ORF">IRI77_33145</name>
</gene>
<dbReference type="SUPFAM" id="SSF53720">
    <property type="entry name" value="ALDH-like"/>
    <property type="match status" value="1"/>
</dbReference>
<accession>A0A7S7SKA4</accession>
<dbReference type="Gene3D" id="3.40.605.10">
    <property type="entry name" value="Aldehyde Dehydrogenase, Chain A, domain 1"/>
    <property type="match status" value="1"/>
</dbReference>
<dbReference type="Gene3D" id="3.40.309.10">
    <property type="entry name" value="Aldehyde Dehydrogenase, Chain A, domain 2"/>
    <property type="match status" value="1"/>
</dbReference>
<dbReference type="KEGG" id="pfer:IRI77_33145"/>
<dbReference type="Proteomes" id="UP000593892">
    <property type="component" value="Chromosome"/>
</dbReference>
<dbReference type="RefSeq" id="WP_194449215.1">
    <property type="nucleotide sequence ID" value="NZ_CP063849.1"/>
</dbReference>
<feature type="domain" description="Aldehyde dehydrogenase" evidence="2">
    <location>
        <begin position="9"/>
        <end position="274"/>
    </location>
</feature>
<dbReference type="EMBL" id="CP063849">
    <property type="protein sequence ID" value="QOY87548.1"/>
    <property type="molecule type" value="Genomic_DNA"/>
</dbReference>
<dbReference type="Pfam" id="PF00171">
    <property type="entry name" value="Aldedh"/>
    <property type="match status" value="1"/>
</dbReference>
<sequence length="618" mass="64145">MLHDADLVSVQEVREKVDKAYAAWQTYKNFTQEQIDAVVEAVAAKGRAHARRLAELAVRETGMGNVEDKYAKNMLCSDTLLRAIRGMKTVGVLRELPEQKITEVGVPQGVVAAICPTTNPTSTVFFKTIIALKSGNAIVLSPHPRARECTCAAAALLAEAAAEAGAPPDIIQCATNSTLEGTQALMKHPKTGVILATGGAGMVRAAYSSGKPAFGVGPGNVPVLLDVSANLAQAVARIVSGKSFDFGTVCSSEQTVVAERGLRDRMLAEFKARKAYILNDQERAAVERTLFSSGTTVRADCVGKSPQTIAQLAGITIPADAAILVAEIQGVGREHPLSAEKLSPVLALLFVDSFEAGLDACEAILKFGGLGHTCVIHAGDESKVRRFGLRMPAFRVLVNTASPQGSVGITTNVQPSMTLGCGAIAGNITSDNVGPQHLINIKRIAWAVRDPEPAPGQPAGLNIDKAALVAAVERYLAQRGVNVSGATLSAAVAAALPAQAPVVAPAPKPPLHGAVAGAVDRFLAAKQAQATASVEPPSAPSCGCGIKPAEPTSAVPAAPAAPAQIPAPKIEIVPFVCEADVREAIAKKKKIFIGPKTIVTPSARDLAGPDEILVRAER</sequence>
<dbReference type="InterPro" id="IPR016161">
    <property type="entry name" value="Ald_DH/histidinol_DH"/>
</dbReference>